<protein>
    <submittedName>
        <fullName evidence="2">Uncharacterized protein</fullName>
    </submittedName>
</protein>
<dbReference type="PIR" id="A99559">
    <property type="entry name" value="A99559"/>
</dbReference>
<keyword evidence="1" id="KW-0812">Transmembrane</keyword>
<gene>
    <name evidence="2" type="ordered locus">MYPU_3770</name>
</gene>
<keyword evidence="1" id="KW-1133">Transmembrane helix</keyword>
<name>Q98QI4_MYCPU</name>
<reference evidence="2 3" key="1">
    <citation type="journal article" date="2001" name="Nucleic Acids Res.">
        <title>The complete genome sequence of the murine respiratory pathogen Mycoplasma pulmonis.</title>
        <authorList>
            <person name="Chambaud I."/>
            <person name="Heilig R."/>
            <person name="Ferris S."/>
            <person name="Barbe V."/>
            <person name="Samson D."/>
            <person name="Galisson F."/>
            <person name="Moszer I."/>
            <person name="Dybvig K."/>
            <person name="Wroblewski H."/>
            <person name="Viari A."/>
            <person name="Rocha E.P.C."/>
            <person name="Blanchard A."/>
        </authorList>
    </citation>
    <scope>NUCLEOTIDE SEQUENCE [LARGE SCALE GENOMIC DNA]</scope>
    <source>
        <strain evidence="2 3">UAB CTIP</strain>
    </source>
</reference>
<dbReference type="HOGENOM" id="CLU_1957170_0_0_14"/>
<evidence type="ECO:0000256" key="1">
    <source>
        <dbReference type="SAM" id="Phobius"/>
    </source>
</evidence>
<keyword evidence="3" id="KW-1185">Reference proteome</keyword>
<dbReference type="STRING" id="272635.gene:17576977"/>
<dbReference type="AlphaFoldDB" id="Q98QI4"/>
<feature type="transmembrane region" description="Helical" evidence="1">
    <location>
        <begin position="7"/>
        <end position="30"/>
    </location>
</feature>
<dbReference type="EMBL" id="AL445564">
    <property type="protein sequence ID" value="CAC13550.1"/>
    <property type="molecule type" value="Genomic_DNA"/>
</dbReference>
<accession>Q98QI4</accession>
<dbReference type="NCBIfam" id="NF045999">
    <property type="entry name" value="MAG1140_fam"/>
    <property type="match status" value="1"/>
</dbReference>
<sequence>MMKLTKINSWIIILFIFFLMISSFIFYYFFIKEIPQQYYSEVKVDANNKYKIAIDSELAYKLKVNSKIHIFFNNQEHEFLVEKINFLENNNFEAHLKKSALIDNLIPNTTLKIRVNFGYQPLYKLFWN</sequence>
<evidence type="ECO:0000313" key="3">
    <source>
        <dbReference type="Proteomes" id="UP000000528"/>
    </source>
</evidence>
<organism evidence="3">
    <name type="scientific">Mycoplasmopsis pulmonis (strain UAB CTIP)</name>
    <name type="common">Mycoplasma pulmonis</name>
    <dbReference type="NCBI Taxonomy" id="272635"/>
    <lineage>
        <taxon>Bacteria</taxon>
        <taxon>Bacillati</taxon>
        <taxon>Mycoplasmatota</taxon>
        <taxon>Mycoplasmoidales</taxon>
        <taxon>Metamycoplasmataceae</taxon>
        <taxon>Mycoplasmopsis</taxon>
    </lineage>
</organism>
<dbReference type="KEGG" id="mpu:MYPU_3770"/>
<dbReference type="Proteomes" id="UP000000528">
    <property type="component" value="Chromosome"/>
</dbReference>
<proteinExistence type="predicted"/>
<evidence type="ECO:0000313" key="2">
    <source>
        <dbReference type="EMBL" id="CAC13550.1"/>
    </source>
</evidence>
<keyword evidence="1" id="KW-0472">Membrane</keyword>